<organism evidence="1 2">
    <name type="scientific">Hyalangium minutum</name>
    <dbReference type="NCBI Taxonomy" id="394096"/>
    <lineage>
        <taxon>Bacteria</taxon>
        <taxon>Pseudomonadati</taxon>
        <taxon>Myxococcota</taxon>
        <taxon>Myxococcia</taxon>
        <taxon>Myxococcales</taxon>
        <taxon>Cystobacterineae</taxon>
        <taxon>Archangiaceae</taxon>
        <taxon>Hyalangium</taxon>
    </lineage>
</organism>
<sequence length="68" mass="7873">MCEHAHVFRQRNVRSPNPARALRTPQFKDAVCRLAARLPWPTDKGNEFEGLQPLVIRTPIQVFSSWCQ</sequence>
<dbReference type="Proteomes" id="UP000028725">
    <property type="component" value="Unassembled WGS sequence"/>
</dbReference>
<evidence type="ECO:0000313" key="1">
    <source>
        <dbReference type="EMBL" id="KFE63315.1"/>
    </source>
</evidence>
<dbReference type="STRING" id="394096.DB31_2908"/>
<gene>
    <name evidence="1" type="ORF">DB31_2908</name>
</gene>
<dbReference type="EMBL" id="JMCB01000018">
    <property type="protein sequence ID" value="KFE63315.1"/>
    <property type="molecule type" value="Genomic_DNA"/>
</dbReference>
<comment type="caution">
    <text evidence="1">The sequence shown here is derived from an EMBL/GenBank/DDBJ whole genome shotgun (WGS) entry which is preliminary data.</text>
</comment>
<keyword evidence="2" id="KW-1185">Reference proteome</keyword>
<accession>A0A085W6K2</accession>
<protein>
    <submittedName>
        <fullName evidence="1">Uncharacterized protein</fullName>
    </submittedName>
</protein>
<name>A0A085W6K2_9BACT</name>
<proteinExistence type="predicted"/>
<dbReference type="AlphaFoldDB" id="A0A085W6K2"/>
<reference evidence="1 2" key="1">
    <citation type="submission" date="2014-04" db="EMBL/GenBank/DDBJ databases">
        <title>Genome assembly of Hyalangium minutum DSM 14724.</title>
        <authorList>
            <person name="Sharma G."/>
            <person name="Subramanian S."/>
        </authorList>
    </citation>
    <scope>NUCLEOTIDE SEQUENCE [LARGE SCALE GENOMIC DNA]</scope>
    <source>
        <strain evidence="1 2">DSM 14724</strain>
    </source>
</reference>
<evidence type="ECO:0000313" key="2">
    <source>
        <dbReference type="Proteomes" id="UP000028725"/>
    </source>
</evidence>